<dbReference type="GeneID" id="43707289"/>
<evidence type="ECO:0000313" key="3">
    <source>
        <dbReference type="Proteomes" id="UP000249782"/>
    </source>
</evidence>
<keyword evidence="1" id="KW-1133">Transmembrane helix</keyword>
<keyword evidence="1" id="KW-0472">Membrane</keyword>
<protein>
    <submittedName>
        <fullName evidence="2">Uncharacterized protein</fullName>
    </submittedName>
</protein>
<dbReference type="EMBL" id="QLOE01000017">
    <property type="protein sequence ID" value="RAO78452.1"/>
    <property type="molecule type" value="Genomic_DNA"/>
</dbReference>
<feature type="transmembrane region" description="Helical" evidence="1">
    <location>
        <begin position="71"/>
        <end position="88"/>
    </location>
</feature>
<accession>A0A328PDR3</accession>
<feature type="transmembrane region" description="Helical" evidence="1">
    <location>
        <begin position="43"/>
        <end position="64"/>
    </location>
</feature>
<proteinExistence type="predicted"/>
<dbReference type="RefSeq" id="WP_010875714.1">
    <property type="nucleotide sequence ID" value="NZ_QLOE01000017.1"/>
</dbReference>
<dbReference type="OrthoDB" id="375939at2157"/>
<feature type="transmembrane region" description="Helical" evidence="1">
    <location>
        <begin position="21"/>
        <end position="37"/>
    </location>
</feature>
<evidence type="ECO:0000256" key="1">
    <source>
        <dbReference type="SAM" id="Phobius"/>
    </source>
</evidence>
<gene>
    <name evidence="2" type="ORF">DPC56_08025</name>
</gene>
<comment type="caution">
    <text evidence="2">The sequence shown here is derived from an EMBL/GenBank/DDBJ whole genome shotgun (WGS) entry which is preliminary data.</text>
</comment>
<dbReference type="AlphaFoldDB" id="A0A328PDR3"/>
<evidence type="ECO:0000313" key="2">
    <source>
        <dbReference type="EMBL" id="RAO78452.1"/>
    </source>
</evidence>
<sequence>MKQYISKVEGILLDYESWYKRAYPLICIVMFLCILALKYHCDVLSLIAAPLGLFTLLLLCWLYYELKEKEYEIRWMMVMLLIVGLIASPGV</sequence>
<organism evidence="2 3">
    <name type="scientific">Methanothermobacter tenebrarum</name>
    <dbReference type="NCBI Taxonomy" id="680118"/>
    <lineage>
        <taxon>Archaea</taxon>
        <taxon>Methanobacteriati</taxon>
        <taxon>Methanobacteriota</taxon>
        <taxon>Methanomada group</taxon>
        <taxon>Methanobacteria</taxon>
        <taxon>Methanobacteriales</taxon>
        <taxon>Methanobacteriaceae</taxon>
        <taxon>Methanothermobacter</taxon>
    </lineage>
</organism>
<keyword evidence="3" id="KW-1185">Reference proteome</keyword>
<reference evidence="2 3" key="1">
    <citation type="submission" date="2018-06" db="EMBL/GenBank/DDBJ databases">
        <title>Draft genome sequence of hyperthermophilic methanogen Methanothermobacter tenebrarum sp. MCM-B 1447.</title>
        <authorList>
            <person name="Pore S.D."/>
            <person name="Dagar S."/>
            <person name="Dhakephalkar P.K."/>
        </authorList>
    </citation>
    <scope>NUCLEOTIDE SEQUENCE [LARGE SCALE GENOMIC DNA]</scope>
    <source>
        <strain evidence="2 3">MCM B 1447</strain>
    </source>
</reference>
<dbReference type="Proteomes" id="UP000249782">
    <property type="component" value="Unassembled WGS sequence"/>
</dbReference>
<name>A0A328PDR3_9EURY</name>
<keyword evidence="1" id="KW-0812">Transmembrane</keyword>